<dbReference type="SUPFAM" id="SSF159006">
    <property type="entry name" value="YopX-like"/>
    <property type="match status" value="1"/>
</dbReference>
<proteinExistence type="predicted"/>
<dbReference type="InterPro" id="IPR019096">
    <property type="entry name" value="YopX_protein"/>
</dbReference>
<evidence type="ECO:0000259" key="1">
    <source>
        <dbReference type="Pfam" id="PF09643"/>
    </source>
</evidence>
<evidence type="ECO:0000313" key="2">
    <source>
        <dbReference type="EMBL" id="DAF61859.1"/>
    </source>
</evidence>
<dbReference type="Pfam" id="PF09643">
    <property type="entry name" value="YopX"/>
    <property type="match status" value="1"/>
</dbReference>
<sequence length="130" mass="14486">MREITFRGKSVNNGEWVYGYLIGRANDTGRACEGKFFIDSGEPFNKAVEVIPETVGQYIGLVDGNGEKIFEGDILSVEGVPQLYSVEFTTADASFAVRNCKDRRYATNLTVDDQNELHRCGTIYDQEESA</sequence>
<dbReference type="Gene3D" id="2.30.30.290">
    <property type="entry name" value="YopX-like domains"/>
    <property type="match status" value="1"/>
</dbReference>
<dbReference type="EMBL" id="BK032817">
    <property type="protein sequence ID" value="DAF61859.1"/>
    <property type="molecule type" value="Genomic_DNA"/>
</dbReference>
<dbReference type="InterPro" id="IPR023385">
    <property type="entry name" value="YopX-like_C"/>
</dbReference>
<name>A0A8S5TFQ2_9CAUD</name>
<organism evidence="2">
    <name type="scientific">Siphoviridae sp. ctbgC51</name>
    <dbReference type="NCBI Taxonomy" id="2827901"/>
    <lineage>
        <taxon>Viruses</taxon>
        <taxon>Duplodnaviria</taxon>
        <taxon>Heunggongvirae</taxon>
        <taxon>Uroviricota</taxon>
        <taxon>Caudoviricetes</taxon>
    </lineage>
</organism>
<reference evidence="2" key="1">
    <citation type="journal article" date="2021" name="Proc. Natl. Acad. Sci. U.S.A.">
        <title>A Catalog of Tens of Thousands of Viruses from Human Metagenomes Reveals Hidden Associations with Chronic Diseases.</title>
        <authorList>
            <person name="Tisza M.J."/>
            <person name="Buck C.B."/>
        </authorList>
    </citation>
    <scope>NUCLEOTIDE SEQUENCE</scope>
    <source>
        <strain evidence="2">CtbgC51</strain>
    </source>
</reference>
<feature type="domain" description="YopX protein" evidence="1">
    <location>
        <begin position="6"/>
        <end position="126"/>
    </location>
</feature>
<protein>
    <submittedName>
        <fullName evidence="2">YopX protein</fullName>
    </submittedName>
</protein>
<accession>A0A8S5TFQ2</accession>